<sequence length="35" mass="4206">MPANSHQYVHSYMPEYPEWLGRQEGILPYARKWGL</sequence>
<accession>A0A2P2QJR9</accession>
<evidence type="ECO:0000313" key="1">
    <source>
        <dbReference type="EMBL" id="MBX67127.1"/>
    </source>
</evidence>
<name>A0A2P2QJR9_RHIMU</name>
<proteinExistence type="predicted"/>
<dbReference type="EMBL" id="GGEC01086643">
    <property type="protein sequence ID" value="MBX67127.1"/>
    <property type="molecule type" value="Transcribed_RNA"/>
</dbReference>
<reference evidence="1" key="1">
    <citation type="submission" date="2018-02" db="EMBL/GenBank/DDBJ databases">
        <title>Rhizophora mucronata_Transcriptome.</title>
        <authorList>
            <person name="Meera S.P."/>
            <person name="Sreeshan A."/>
            <person name="Augustine A."/>
        </authorList>
    </citation>
    <scope>NUCLEOTIDE SEQUENCE</scope>
    <source>
        <tissue evidence="1">Leaf</tissue>
    </source>
</reference>
<protein>
    <submittedName>
        <fullName evidence="1">Uncharacterized protein</fullName>
    </submittedName>
</protein>
<dbReference type="AlphaFoldDB" id="A0A2P2QJR9"/>
<organism evidence="1">
    <name type="scientific">Rhizophora mucronata</name>
    <name type="common">Asiatic mangrove</name>
    <dbReference type="NCBI Taxonomy" id="61149"/>
    <lineage>
        <taxon>Eukaryota</taxon>
        <taxon>Viridiplantae</taxon>
        <taxon>Streptophyta</taxon>
        <taxon>Embryophyta</taxon>
        <taxon>Tracheophyta</taxon>
        <taxon>Spermatophyta</taxon>
        <taxon>Magnoliopsida</taxon>
        <taxon>eudicotyledons</taxon>
        <taxon>Gunneridae</taxon>
        <taxon>Pentapetalae</taxon>
        <taxon>rosids</taxon>
        <taxon>fabids</taxon>
        <taxon>Malpighiales</taxon>
        <taxon>Rhizophoraceae</taxon>
        <taxon>Rhizophora</taxon>
    </lineage>
</organism>